<gene>
    <name evidence="2" type="ORF">SDC9_173656</name>
</gene>
<accession>A0A645GK43</accession>
<feature type="region of interest" description="Disordered" evidence="1">
    <location>
        <begin position="21"/>
        <end position="54"/>
    </location>
</feature>
<protein>
    <submittedName>
        <fullName evidence="2">Uncharacterized protein</fullName>
    </submittedName>
</protein>
<organism evidence="2">
    <name type="scientific">bioreactor metagenome</name>
    <dbReference type="NCBI Taxonomy" id="1076179"/>
    <lineage>
        <taxon>unclassified sequences</taxon>
        <taxon>metagenomes</taxon>
        <taxon>ecological metagenomes</taxon>
    </lineage>
</organism>
<dbReference type="EMBL" id="VSSQ01075690">
    <property type="protein sequence ID" value="MPN26232.1"/>
    <property type="molecule type" value="Genomic_DNA"/>
</dbReference>
<sequence>MAGQQPDRVIDDHVATLVQPDLLHPRPQQGLSRLDGRMLEPADHDSGTISRPAGRRPRYRCRVRFAAAGGEDHLVGPRAQQSGQFLAGVLEQRPRRASGSVQCRRVSDQICVGGERIATHRTQWRGCGVIKIDRLRCESVANFDHECLSFRFNAVASCAKGS</sequence>
<reference evidence="2" key="1">
    <citation type="submission" date="2019-08" db="EMBL/GenBank/DDBJ databases">
        <authorList>
            <person name="Kucharzyk K."/>
            <person name="Murdoch R.W."/>
            <person name="Higgins S."/>
            <person name="Loffler F."/>
        </authorList>
    </citation>
    <scope>NUCLEOTIDE SEQUENCE</scope>
</reference>
<comment type="caution">
    <text evidence="2">The sequence shown here is derived from an EMBL/GenBank/DDBJ whole genome shotgun (WGS) entry which is preliminary data.</text>
</comment>
<proteinExistence type="predicted"/>
<name>A0A645GK43_9ZZZZ</name>
<evidence type="ECO:0000256" key="1">
    <source>
        <dbReference type="SAM" id="MobiDB-lite"/>
    </source>
</evidence>
<feature type="compositionally biased region" description="Basic and acidic residues" evidence="1">
    <location>
        <begin position="34"/>
        <end position="46"/>
    </location>
</feature>
<dbReference type="AlphaFoldDB" id="A0A645GK43"/>
<evidence type="ECO:0000313" key="2">
    <source>
        <dbReference type="EMBL" id="MPN26232.1"/>
    </source>
</evidence>